<gene>
    <name evidence="8" type="ORF">Fot_27797</name>
</gene>
<accession>A0ABD1TM56</accession>
<keyword evidence="3 6" id="KW-0812">Transmembrane</keyword>
<evidence type="ECO:0000256" key="4">
    <source>
        <dbReference type="ARBA" id="ARBA00022989"/>
    </source>
</evidence>
<dbReference type="Gene3D" id="1.20.1540.10">
    <property type="entry name" value="Rhomboid-like"/>
    <property type="match status" value="1"/>
</dbReference>
<dbReference type="Proteomes" id="UP001604277">
    <property type="component" value="Unassembled WGS sequence"/>
</dbReference>
<dbReference type="Pfam" id="PF01694">
    <property type="entry name" value="Rhomboid"/>
    <property type="match status" value="1"/>
</dbReference>
<dbReference type="InterPro" id="IPR022764">
    <property type="entry name" value="Peptidase_S54_rhomboid_dom"/>
</dbReference>
<evidence type="ECO:0000313" key="8">
    <source>
        <dbReference type="EMBL" id="KAL2513826.1"/>
    </source>
</evidence>
<proteinExistence type="inferred from homology"/>
<feature type="transmembrane region" description="Helical" evidence="6">
    <location>
        <begin position="413"/>
        <end position="431"/>
    </location>
</feature>
<evidence type="ECO:0000313" key="9">
    <source>
        <dbReference type="Proteomes" id="UP001604277"/>
    </source>
</evidence>
<dbReference type="InterPro" id="IPR035952">
    <property type="entry name" value="Rhomboid-like_sf"/>
</dbReference>
<feature type="domain" description="Peptidase S54 rhomboid" evidence="7">
    <location>
        <begin position="347"/>
        <end position="484"/>
    </location>
</feature>
<keyword evidence="9" id="KW-1185">Reference proteome</keyword>
<evidence type="ECO:0000256" key="6">
    <source>
        <dbReference type="SAM" id="Phobius"/>
    </source>
</evidence>
<evidence type="ECO:0000256" key="3">
    <source>
        <dbReference type="ARBA" id="ARBA00022692"/>
    </source>
</evidence>
<dbReference type="PANTHER" id="PTHR43731:SF26">
    <property type="entry name" value="RHOMBOID-LIKE PROTEIN 10, CHLOROPLASTIC"/>
    <property type="match status" value="1"/>
</dbReference>
<keyword evidence="5 6" id="KW-0472">Membrane</keyword>
<dbReference type="PANTHER" id="PTHR43731">
    <property type="entry name" value="RHOMBOID PROTEASE"/>
    <property type="match status" value="1"/>
</dbReference>
<dbReference type="EMBL" id="JBFOLJ010000008">
    <property type="protein sequence ID" value="KAL2513826.1"/>
    <property type="molecule type" value="Genomic_DNA"/>
</dbReference>
<evidence type="ECO:0000259" key="7">
    <source>
        <dbReference type="Pfam" id="PF01694"/>
    </source>
</evidence>
<dbReference type="GO" id="GO:0016020">
    <property type="term" value="C:membrane"/>
    <property type="evidence" value="ECO:0007669"/>
    <property type="project" value="UniProtKB-SubCell"/>
</dbReference>
<reference evidence="9" key="1">
    <citation type="submission" date="2024-07" db="EMBL/GenBank/DDBJ databases">
        <title>Two chromosome-level genome assemblies of Korean endemic species Abeliophyllum distichum and Forsythia ovata (Oleaceae).</title>
        <authorList>
            <person name="Jang H."/>
        </authorList>
    </citation>
    <scope>NUCLEOTIDE SEQUENCE [LARGE SCALE GENOMIC DNA]</scope>
</reference>
<comment type="caution">
    <text evidence="8">The sequence shown here is derived from an EMBL/GenBank/DDBJ whole genome shotgun (WGS) entry which is preliminary data.</text>
</comment>
<keyword evidence="4 6" id="KW-1133">Transmembrane helix</keyword>
<sequence length="515" mass="56908">MPIMVNRGRVMVNGIQRLRTYHYYWCRHCQRSIRTTTNNPAEILCLYCLGQVEYELDMSRPRLGLDNGLEPSPAARILDSLAQMFDPPIRQHPNLDEGNHGRHQALVLLQFIGPEHPPRPVSPNENMISNELIQQLTQNNTAPGQPPAPDSAVEALPVVVLTAEHLANDDSQCPICKDEFEIGTEGMGGLSPNPKFSIPISRVGPTPTHLITAAALRLGNAVFHHRRLHLGFLLHSSLKNISRLGDVPQFKDMWYEKALQFTGCNGFQWSHDAFPFLSLSFFNGDETRSDSKDIGKPYSSTSRRALFDGRQWTNILLAANVLVYIAQTLSEGKVLFWGAKINSLIDKGQLWRLATSSFLHANIVHLMVNCYSLNSVGPTVEKICGPRRYLTIYVTSAIASSAMSYWFSKAPAIGASGAIFGLVGSFAMFILRHRGMVKGSEGDLQHIAHVIMLNMAIGLLSKGIDNWGHVGGLIGGAAVSWLLGPAWKVESVSHNGRKVFTDKAPIFSLIKRSTK</sequence>
<dbReference type="InterPro" id="IPR050925">
    <property type="entry name" value="Rhomboid_protease_S54"/>
</dbReference>
<evidence type="ECO:0000256" key="1">
    <source>
        <dbReference type="ARBA" id="ARBA00004141"/>
    </source>
</evidence>
<dbReference type="SUPFAM" id="SSF144091">
    <property type="entry name" value="Rhomboid-like"/>
    <property type="match status" value="1"/>
</dbReference>
<dbReference type="FunFam" id="1.20.1540.10:FF:000015">
    <property type="entry name" value="RHOMBOID-like protein 10 chloroplastic"/>
    <property type="match status" value="1"/>
</dbReference>
<protein>
    <submittedName>
        <fullName evidence="8">RHOMBOID-like protein 10</fullName>
    </submittedName>
</protein>
<evidence type="ECO:0000256" key="5">
    <source>
        <dbReference type="ARBA" id="ARBA00023136"/>
    </source>
</evidence>
<comment type="subcellular location">
    <subcellularLocation>
        <location evidence="1">Membrane</location>
        <topology evidence="1">Multi-pass membrane protein</topology>
    </subcellularLocation>
</comment>
<comment type="similarity">
    <text evidence="2">Belongs to the peptidase S54 family.</text>
</comment>
<evidence type="ECO:0000256" key="2">
    <source>
        <dbReference type="ARBA" id="ARBA00009045"/>
    </source>
</evidence>
<dbReference type="AlphaFoldDB" id="A0ABD1TM56"/>
<name>A0ABD1TM56_9LAMI</name>
<organism evidence="8 9">
    <name type="scientific">Forsythia ovata</name>
    <dbReference type="NCBI Taxonomy" id="205694"/>
    <lineage>
        <taxon>Eukaryota</taxon>
        <taxon>Viridiplantae</taxon>
        <taxon>Streptophyta</taxon>
        <taxon>Embryophyta</taxon>
        <taxon>Tracheophyta</taxon>
        <taxon>Spermatophyta</taxon>
        <taxon>Magnoliopsida</taxon>
        <taxon>eudicotyledons</taxon>
        <taxon>Gunneridae</taxon>
        <taxon>Pentapetalae</taxon>
        <taxon>asterids</taxon>
        <taxon>lamiids</taxon>
        <taxon>Lamiales</taxon>
        <taxon>Oleaceae</taxon>
        <taxon>Forsythieae</taxon>
        <taxon>Forsythia</taxon>
    </lineage>
</organism>